<dbReference type="GO" id="GO:0042586">
    <property type="term" value="F:peptide deformylase activity"/>
    <property type="evidence" value="ECO:0007669"/>
    <property type="project" value="UniProtKB-UniRule"/>
</dbReference>
<dbReference type="SUPFAM" id="SSF56420">
    <property type="entry name" value="Peptide deformylase"/>
    <property type="match status" value="1"/>
</dbReference>
<evidence type="ECO:0000256" key="6">
    <source>
        <dbReference type="HAMAP-Rule" id="MF_00163"/>
    </source>
</evidence>
<dbReference type="PANTHER" id="PTHR10458:SF2">
    <property type="entry name" value="PEPTIDE DEFORMYLASE, MITOCHONDRIAL"/>
    <property type="match status" value="1"/>
</dbReference>
<keyword evidence="8" id="KW-1185">Reference proteome</keyword>
<organism evidence="7 8">
    <name type="scientific">Dietzia natronolimnaea</name>
    <dbReference type="NCBI Taxonomy" id="161920"/>
    <lineage>
        <taxon>Bacteria</taxon>
        <taxon>Bacillati</taxon>
        <taxon>Actinomycetota</taxon>
        <taxon>Actinomycetes</taxon>
        <taxon>Mycobacteriales</taxon>
        <taxon>Dietziaceae</taxon>
        <taxon>Dietzia</taxon>
    </lineage>
</organism>
<dbReference type="EC" id="3.5.1.88" evidence="6"/>
<feature type="binding site" evidence="6">
    <location>
        <position position="131"/>
    </location>
    <ligand>
        <name>Fe cation</name>
        <dbReference type="ChEBI" id="CHEBI:24875"/>
    </ligand>
</feature>
<evidence type="ECO:0000256" key="1">
    <source>
        <dbReference type="ARBA" id="ARBA00010759"/>
    </source>
</evidence>
<name>A0A2A2WUF0_9ACTN</name>
<keyword evidence="5 6" id="KW-0408">Iron</keyword>
<dbReference type="HAMAP" id="MF_00163">
    <property type="entry name" value="Pep_deformylase"/>
    <property type="match status" value="1"/>
</dbReference>
<evidence type="ECO:0000256" key="5">
    <source>
        <dbReference type="ARBA" id="ARBA00023004"/>
    </source>
</evidence>
<dbReference type="Pfam" id="PF01327">
    <property type="entry name" value="Pep_deformylase"/>
    <property type="match status" value="1"/>
</dbReference>
<comment type="catalytic activity">
    <reaction evidence="6">
        <text>N-terminal N-formyl-L-methionyl-[peptide] + H2O = N-terminal L-methionyl-[peptide] + formate</text>
        <dbReference type="Rhea" id="RHEA:24420"/>
        <dbReference type="Rhea" id="RHEA-COMP:10639"/>
        <dbReference type="Rhea" id="RHEA-COMP:10640"/>
        <dbReference type="ChEBI" id="CHEBI:15377"/>
        <dbReference type="ChEBI" id="CHEBI:15740"/>
        <dbReference type="ChEBI" id="CHEBI:49298"/>
        <dbReference type="ChEBI" id="CHEBI:64731"/>
        <dbReference type="EC" id="3.5.1.88"/>
    </reaction>
</comment>
<dbReference type="PIRSF" id="PIRSF004749">
    <property type="entry name" value="Pep_def"/>
    <property type="match status" value="1"/>
</dbReference>
<keyword evidence="2 6" id="KW-0479">Metal-binding</keyword>
<dbReference type="GO" id="GO:0046872">
    <property type="term" value="F:metal ion binding"/>
    <property type="evidence" value="ECO:0007669"/>
    <property type="project" value="UniProtKB-KW"/>
</dbReference>
<evidence type="ECO:0000256" key="2">
    <source>
        <dbReference type="ARBA" id="ARBA00022723"/>
    </source>
</evidence>
<dbReference type="PANTHER" id="PTHR10458">
    <property type="entry name" value="PEPTIDE DEFORMYLASE"/>
    <property type="match status" value="1"/>
</dbReference>
<dbReference type="RefSeq" id="WP_095716902.1">
    <property type="nucleotide sequence ID" value="NZ_NTGA01000002.1"/>
</dbReference>
<reference evidence="8" key="1">
    <citation type="submission" date="2017-09" db="EMBL/GenBank/DDBJ databases">
        <authorList>
            <person name="Zhang Y."/>
            <person name="Huang X."/>
            <person name="Liu J."/>
            <person name="Lu L."/>
            <person name="Peng K."/>
        </authorList>
    </citation>
    <scope>NUCLEOTIDE SEQUENCE [LARGE SCALE GENOMIC DNA]</scope>
    <source>
        <strain evidence="8">S-XJ-1</strain>
    </source>
</reference>
<evidence type="ECO:0000256" key="3">
    <source>
        <dbReference type="ARBA" id="ARBA00022801"/>
    </source>
</evidence>
<dbReference type="NCBIfam" id="NF001159">
    <property type="entry name" value="PRK00150.1-3"/>
    <property type="match status" value="1"/>
</dbReference>
<dbReference type="OrthoDB" id="9804313at2"/>
<feature type="active site" evidence="6">
    <location>
        <position position="132"/>
    </location>
</feature>
<gene>
    <name evidence="6 7" type="primary">def</name>
    <name evidence="7" type="ORF">CEY15_01000</name>
</gene>
<dbReference type="NCBIfam" id="TIGR00079">
    <property type="entry name" value="pept_deformyl"/>
    <property type="match status" value="1"/>
</dbReference>
<evidence type="ECO:0000313" key="7">
    <source>
        <dbReference type="EMBL" id="PAY24788.1"/>
    </source>
</evidence>
<proteinExistence type="inferred from homology"/>
<dbReference type="GO" id="GO:0006412">
    <property type="term" value="P:translation"/>
    <property type="evidence" value="ECO:0007669"/>
    <property type="project" value="UniProtKB-UniRule"/>
</dbReference>
<evidence type="ECO:0000256" key="4">
    <source>
        <dbReference type="ARBA" id="ARBA00022917"/>
    </source>
</evidence>
<protein>
    <recommendedName>
        <fullName evidence="6">Peptide deformylase</fullName>
        <shortName evidence="6">PDF</shortName>
        <ecNumber evidence="6">3.5.1.88</ecNumber>
    </recommendedName>
    <alternativeName>
        <fullName evidence="6">Polypeptide deformylase</fullName>
    </alternativeName>
</protein>
<comment type="caution">
    <text evidence="7">The sequence shown here is derived from an EMBL/GenBank/DDBJ whole genome shotgun (WGS) entry which is preliminary data.</text>
</comment>
<keyword evidence="4 6" id="KW-0648">Protein biosynthesis</keyword>
<feature type="binding site" evidence="6">
    <location>
        <position position="89"/>
    </location>
    <ligand>
        <name>Fe cation</name>
        <dbReference type="ChEBI" id="CHEBI:24875"/>
    </ligand>
</feature>
<dbReference type="Proteomes" id="UP000218810">
    <property type="component" value="Unassembled WGS sequence"/>
</dbReference>
<dbReference type="InterPro" id="IPR023635">
    <property type="entry name" value="Peptide_deformylase"/>
</dbReference>
<evidence type="ECO:0000313" key="8">
    <source>
        <dbReference type="Proteomes" id="UP000218810"/>
    </source>
</evidence>
<dbReference type="Gene3D" id="3.90.45.10">
    <property type="entry name" value="Peptide deformylase"/>
    <property type="match status" value="1"/>
</dbReference>
<dbReference type="PRINTS" id="PR01576">
    <property type="entry name" value="PDEFORMYLASE"/>
</dbReference>
<keyword evidence="3 6" id="KW-0378">Hydrolase</keyword>
<comment type="function">
    <text evidence="6">Removes the formyl group from the N-terminal Met of newly synthesized proteins. Requires at least a dipeptide for an efficient rate of reaction. N-terminal L-methionine is a prerequisite for activity but the enzyme has broad specificity at other positions.</text>
</comment>
<dbReference type="EMBL" id="NTGA01000002">
    <property type="protein sequence ID" value="PAY24788.1"/>
    <property type="molecule type" value="Genomic_DNA"/>
</dbReference>
<sequence length="184" mass="20018">MAVHPVRLFGDPVLRTPTDPVTSFDDRLARTVADLMDTVRHEEGAGLAAPQIGVSTRVFVYTCGGREGHLVNPEWEPIGDEKTHVNEGCLSIPGVSEPTERYARVLARGVDVNGEPVSFEADGILARAVQHETDHLDGILFLQRLTPDRRRSAMAGIRASGWFGSDAISDGVVYERLADAMAVR</sequence>
<dbReference type="AlphaFoldDB" id="A0A2A2WUF0"/>
<dbReference type="InterPro" id="IPR036821">
    <property type="entry name" value="Peptide_deformylase_sf"/>
</dbReference>
<comment type="cofactor">
    <cofactor evidence="6">
        <name>Fe(2+)</name>
        <dbReference type="ChEBI" id="CHEBI:29033"/>
    </cofactor>
    <text evidence="6">Binds 1 Fe(2+) ion.</text>
</comment>
<comment type="similarity">
    <text evidence="1 6">Belongs to the polypeptide deformylase family.</text>
</comment>
<dbReference type="CDD" id="cd00487">
    <property type="entry name" value="Pep_deformylase"/>
    <property type="match status" value="1"/>
</dbReference>
<accession>A0A2A2WUF0</accession>
<feature type="binding site" evidence="6">
    <location>
        <position position="135"/>
    </location>
    <ligand>
        <name>Fe cation</name>
        <dbReference type="ChEBI" id="CHEBI:24875"/>
    </ligand>
</feature>